<proteinExistence type="predicted"/>
<accession>A0ACB8BGX7</accession>
<dbReference type="EMBL" id="MU266422">
    <property type="protein sequence ID" value="KAH7924513.1"/>
    <property type="molecule type" value="Genomic_DNA"/>
</dbReference>
<reference evidence="1" key="1">
    <citation type="journal article" date="2021" name="New Phytol.">
        <title>Evolutionary innovations through gain and loss of genes in the ectomycorrhizal Boletales.</title>
        <authorList>
            <person name="Wu G."/>
            <person name="Miyauchi S."/>
            <person name="Morin E."/>
            <person name="Kuo A."/>
            <person name="Drula E."/>
            <person name="Varga T."/>
            <person name="Kohler A."/>
            <person name="Feng B."/>
            <person name="Cao Y."/>
            <person name="Lipzen A."/>
            <person name="Daum C."/>
            <person name="Hundley H."/>
            <person name="Pangilinan J."/>
            <person name="Johnson J."/>
            <person name="Barry K."/>
            <person name="LaButti K."/>
            <person name="Ng V."/>
            <person name="Ahrendt S."/>
            <person name="Min B."/>
            <person name="Choi I.G."/>
            <person name="Park H."/>
            <person name="Plett J.M."/>
            <person name="Magnuson J."/>
            <person name="Spatafora J.W."/>
            <person name="Nagy L.G."/>
            <person name="Henrissat B."/>
            <person name="Grigoriev I.V."/>
            <person name="Yang Z.L."/>
            <person name="Xu J."/>
            <person name="Martin F.M."/>
        </authorList>
    </citation>
    <scope>NUCLEOTIDE SEQUENCE</scope>
    <source>
        <strain evidence="1">KUC20120723A-06</strain>
    </source>
</reference>
<organism evidence="1 2">
    <name type="scientific">Leucogyrophana mollusca</name>
    <dbReference type="NCBI Taxonomy" id="85980"/>
    <lineage>
        <taxon>Eukaryota</taxon>
        <taxon>Fungi</taxon>
        <taxon>Dikarya</taxon>
        <taxon>Basidiomycota</taxon>
        <taxon>Agaricomycotina</taxon>
        <taxon>Agaricomycetes</taxon>
        <taxon>Agaricomycetidae</taxon>
        <taxon>Boletales</taxon>
        <taxon>Boletales incertae sedis</taxon>
        <taxon>Leucogyrophana</taxon>
    </lineage>
</organism>
<comment type="caution">
    <text evidence="1">The sequence shown here is derived from an EMBL/GenBank/DDBJ whole genome shotgun (WGS) entry which is preliminary data.</text>
</comment>
<evidence type="ECO:0000313" key="1">
    <source>
        <dbReference type="EMBL" id="KAH7924513.1"/>
    </source>
</evidence>
<gene>
    <name evidence="1" type="ORF">BV22DRAFT_1066600</name>
</gene>
<sequence>MPLVKIPFVFASTFALSSSIARPNPPSDVSERAKGPFYEHFLPLLPMALRTIVWIPCIAEGATILAENYPSPTSPKILSALLQNGRLPSFTLDRYVVAGTAMTILGSLARIWSIRTLGRHFTHELSIKKEHTLVTTGPYGIVRHPGYTAGVVAAVGLTIVHASPGSFIRACGWLDSWVGKTLVAFWMLQFLFGGAAVIVRTKIEDGYLREHFGDEGERYAQRVRYRLVPGVL</sequence>
<name>A0ACB8BGX7_9AGAM</name>
<keyword evidence="2" id="KW-1185">Reference proteome</keyword>
<protein>
    <submittedName>
        <fullName evidence="1">Uncharacterized protein</fullName>
    </submittedName>
</protein>
<evidence type="ECO:0000313" key="2">
    <source>
        <dbReference type="Proteomes" id="UP000790709"/>
    </source>
</evidence>
<dbReference type="Proteomes" id="UP000790709">
    <property type="component" value="Unassembled WGS sequence"/>
</dbReference>